<sequence>MQHTPCQVGPYKARDFFRKRVRKCTCVHTGITIMKVGFRTFTPLYPPFRELPLFPTPPISRVWYLEMDKKTVPHHKYSYIPKQNRKLIYEYLFKVEKDAKIARHPHLNVPNLHIMMTLKSLKSKKYVDEKYNWKHQYFILNNEGIEFLREFLHLPPSIFPATLSKKTVNRAPKIEEEFSRELRQPMGRGRSYDKRAQEGKTALNFKDVAALVRRSSSSSTTCRSAD</sequence>
<dbReference type="InterPro" id="IPR037447">
    <property type="entry name" value="Ribosomal_eS10"/>
</dbReference>
<reference evidence="8" key="1">
    <citation type="submission" date="2016-05" db="EMBL/GenBank/DDBJ databases">
        <authorList>
            <person name="Lavstsen T."/>
            <person name="Jespersen J.S."/>
        </authorList>
    </citation>
    <scope>NUCLEOTIDE SEQUENCE [LARGE SCALE GENOMIC DNA]</scope>
</reference>
<dbReference type="GO" id="GO:0003735">
    <property type="term" value="F:structural constituent of ribosome"/>
    <property type="evidence" value="ECO:0007669"/>
    <property type="project" value="TreeGrafter"/>
</dbReference>
<evidence type="ECO:0000256" key="4">
    <source>
        <dbReference type="ARBA" id="ARBA00022980"/>
    </source>
</evidence>
<dbReference type="EMBL" id="FLRE01000025">
    <property type="protein sequence ID" value="SBT31892.1"/>
    <property type="molecule type" value="Genomic_DNA"/>
</dbReference>
<gene>
    <name evidence="7" type="ORF">POVWA1_006420</name>
    <name evidence="8" type="ORF">POVWA2_006650</name>
</gene>
<dbReference type="Proteomes" id="UP000078555">
    <property type="component" value="Unassembled WGS sequence"/>
</dbReference>
<comment type="similarity">
    <text evidence="2">Belongs to the eukaryotic ribosomal protein eS10 family.</text>
</comment>
<keyword evidence="10" id="KW-1185">Reference proteome</keyword>
<dbReference type="Gene3D" id="1.10.10.10">
    <property type="entry name" value="Winged helix-like DNA-binding domain superfamily/Winged helix DNA-binding domain"/>
    <property type="match status" value="1"/>
</dbReference>
<keyword evidence="4 8" id="KW-0689">Ribosomal protein</keyword>
<organism evidence="8 9">
    <name type="scientific">Plasmodium ovale wallikeri</name>
    <dbReference type="NCBI Taxonomy" id="864142"/>
    <lineage>
        <taxon>Eukaryota</taxon>
        <taxon>Sar</taxon>
        <taxon>Alveolata</taxon>
        <taxon>Apicomplexa</taxon>
        <taxon>Aconoidasida</taxon>
        <taxon>Haemosporida</taxon>
        <taxon>Plasmodiidae</taxon>
        <taxon>Plasmodium</taxon>
        <taxon>Plasmodium (Plasmodium)</taxon>
    </lineage>
</organism>
<evidence type="ECO:0000256" key="3">
    <source>
        <dbReference type="ARBA" id="ARBA00022490"/>
    </source>
</evidence>
<evidence type="ECO:0000313" key="8">
    <source>
        <dbReference type="EMBL" id="SBT31892.1"/>
    </source>
</evidence>
<dbReference type="PANTHER" id="PTHR12146:SF0">
    <property type="entry name" value="RIBOSOMAL PROTEIN S10"/>
    <property type="match status" value="1"/>
</dbReference>
<evidence type="ECO:0000313" key="10">
    <source>
        <dbReference type="Proteomes" id="UP000078555"/>
    </source>
</evidence>
<accession>A0A1A8YKJ8</accession>
<evidence type="ECO:0000313" key="9">
    <source>
        <dbReference type="Proteomes" id="UP000078550"/>
    </source>
</evidence>
<name>A0A1A8YKJ8_PLAOA</name>
<feature type="domain" description="Plectin/eS10 N-terminal" evidence="6">
    <location>
        <begin position="80"/>
        <end position="166"/>
    </location>
</feature>
<dbReference type="EMBL" id="FLRD01000014">
    <property type="protein sequence ID" value="SBT31292.1"/>
    <property type="molecule type" value="Genomic_DNA"/>
</dbReference>
<dbReference type="Pfam" id="PF03501">
    <property type="entry name" value="S10_plectin"/>
    <property type="match status" value="1"/>
</dbReference>
<reference evidence="9 10" key="2">
    <citation type="submission" date="2016-05" db="EMBL/GenBank/DDBJ databases">
        <authorList>
            <person name="Naeem Raeece"/>
        </authorList>
    </citation>
    <scope>NUCLEOTIDE SEQUENCE [LARGE SCALE GENOMIC DNA]</scope>
</reference>
<dbReference type="GO" id="GO:0022627">
    <property type="term" value="C:cytosolic small ribosomal subunit"/>
    <property type="evidence" value="ECO:0007669"/>
    <property type="project" value="TreeGrafter"/>
</dbReference>
<keyword evidence="5" id="KW-0687">Ribonucleoprotein</keyword>
<dbReference type="Proteomes" id="UP000078550">
    <property type="component" value="Unassembled WGS sequence"/>
</dbReference>
<proteinExistence type="inferred from homology"/>
<dbReference type="AlphaFoldDB" id="A0A1A8YKJ8"/>
<evidence type="ECO:0000259" key="6">
    <source>
        <dbReference type="Pfam" id="PF03501"/>
    </source>
</evidence>
<dbReference type="GO" id="GO:0003723">
    <property type="term" value="F:RNA binding"/>
    <property type="evidence" value="ECO:0007669"/>
    <property type="project" value="TreeGrafter"/>
</dbReference>
<evidence type="ECO:0000256" key="1">
    <source>
        <dbReference type="ARBA" id="ARBA00004496"/>
    </source>
</evidence>
<dbReference type="InterPro" id="IPR005326">
    <property type="entry name" value="Plectin_eS10_N"/>
</dbReference>
<dbReference type="PANTHER" id="PTHR12146">
    <property type="entry name" value="40S RIBOSOMAL PROTEIN S10"/>
    <property type="match status" value="1"/>
</dbReference>
<evidence type="ECO:0000256" key="2">
    <source>
        <dbReference type="ARBA" id="ARBA00007278"/>
    </source>
</evidence>
<protein>
    <submittedName>
        <fullName evidence="8">40S ribosomal protein S10, putative</fullName>
    </submittedName>
</protein>
<evidence type="ECO:0000313" key="7">
    <source>
        <dbReference type="EMBL" id="SBT31292.1"/>
    </source>
</evidence>
<dbReference type="InterPro" id="IPR036388">
    <property type="entry name" value="WH-like_DNA-bd_sf"/>
</dbReference>
<keyword evidence="3" id="KW-0963">Cytoplasm</keyword>
<evidence type="ECO:0000256" key="5">
    <source>
        <dbReference type="ARBA" id="ARBA00023274"/>
    </source>
</evidence>
<comment type="subcellular location">
    <subcellularLocation>
        <location evidence="1">Cytoplasm</location>
    </subcellularLocation>
</comment>